<comment type="caution">
    <text evidence="3">The sequence shown here is derived from an EMBL/GenBank/DDBJ whole genome shotgun (WGS) entry which is preliminary data.</text>
</comment>
<accession>A0ABQ5FDA1</accession>
<reference evidence="3" key="1">
    <citation type="journal article" date="2022" name="Int. J. Mol. Sci.">
        <title>Draft Genome of Tanacetum Coccineum: Genomic Comparison of Closely Related Tanacetum-Family Plants.</title>
        <authorList>
            <person name="Yamashiro T."/>
            <person name="Shiraishi A."/>
            <person name="Nakayama K."/>
            <person name="Satake H."/>
        </authorList>
    </citation>
    <scope>NUCLEOTIDE SEQUENCE</scope>
</reference>
<evidence type="ECO:0000313" key="3">
    <source>
        <dbReference type="EMBL" id="GJT61401.1"/>
    </source>
</evidence>
<dbReference type="Proteomes" id="UP001151760">
    <property type="component" value="Unassembled WGS sequence"/>
</dbReference>
<evidence type="ECO:0000256" key="2">
    <source>
        <dbReference type="SAM" id="MobiDB-lite"/>
    </source>
</evidence>
<feature type="compositionally biased region" description="Low complexity" evidence="2">
    <location>
        <begin position="530"/>
        <end position="545"/>
    </location>
</feature>
<proteinExistence type="predicted"/>
<organism evidence="3 4">
    <name type="scientific">Tanacetum coccineum</name>
    <dbReference type="NCBI Taxonomy" id="301880"/>
    <lineage>
        <taxon>Eukaryota</taxon>
        <taxon>Viridiplantae</taxon>
        <taxon>Streptophyta</taxon>
        <taxon>Embryophyta</taxon>
        <taxon>Tracheophyta</taxon>
        <taxon>Spermatophyta</taxon>
        <taxon>Magnoliopsida</taxon>
        <taxon>eudicotyledons</taxon>
        <taxon>Gunneridae</taxon>
        <taxon>Pentapetalae</taxon>
        <taxon>asterids</taxon>
        <taxon>campanulids</taxon>
        <taxon>Asterales</taxon>
        <taxon>Asteraceae</taxon>
        <taxon>Asteroideae</taxon>
        <taxon>Anthemideae</taxon>
        <taxon>Anthemidinae</taxon>
        <taxon>Tanacetum</taxon>
    </lineage>
</organism>
<name>A0ABQ5FDA1_9ASTR</name>
<sequence length="620" mass="68947">SHKACLIKKQREERERIAKEKEAEELEAERKKKECLKIENSLSKASTRSRRSRIDPSLKGFKVFCKTISSGEMQRIPEEFVSSLKMGDEHLNTQKDSREFSVKYPIPTPRELDVIPDEYYDEGYQKRFDELVKDFLSPTSIYDNISIGYLGTIEIKEIDTPITPDIPLREETPRYFRWFQWIMENFQNEFKNEKNSNSKTLAEVPIKDSLLMVDEQINTTPSTESDEIKKSSVEILNPIPRESKMKGLKRQKEAKTIKNRQRTKETRTRVKKQPEIKAGSARHSKKGSQRGELARSQSSFPHVILIGSISVEVPIAPEVGATVVASPAGVLELDTHSSSEVDPSESSPPPISVAPMVSPFLCSDDSESDTEIPDRHVSPTTSTPEIPTAPILPAPSAIVAPSSEFPLAPDIPIGRLYRTHPGGLCRALTMRKLVRPLSSHRLLLRYSSHNLDHFTSGSSSSHSSLDHSSSGHSISGHSLSGHTPPDTIDADSSTPLRFVHPSLSRTPRSSEAYLRWRSAPLSTMYPLTTSESSAGNSSSESSAGPSRKRCRSPTSTVTSPIHATRALVPSHADLLPPQKRFRDSISPEDSIEEDIDTDVLKDIKADVTVVEVAVDREVEA</sequence>
<protein>
    <submittedName>
        <fullName evidence="3">Uncharacterized protein</fullName>
    </submittedName>
</protein>
<dbReference type="EMBL" id="BQNB010017285">
    <property type="protein sequence ID" value="GJT61401.1"/>
    <property type="molecule type" value="Genomic_DNA"/>
</dbReference>
<keyword evidence="1" id="KW-0175">Coiled coil</keyword>
<feature type="region of interest" description="Disordered" evidence="2">
    <location>
        <begin position="334"/>
        <end position="393"/>
    </location>
</feature>
<feature type="compositionally biased region" description="Low complexity" evidence="2">
    <location>
        <begin position="456"/>
        <end position="482"/>
    </location>
</feature>
<feature type="region of interest" description="Disordered" evidence="2">
    <location>
        <begin position="570"/>
        <end position="589"/>
    </location>
</feature>
<gene>
    <name evidence="3" type="ORF">Tco_1004934</name>
</gene>
<keyword evidence="4" id="KW-1185">Reference proteome</keyword>
<feature type="compositionally biased region" description="Basic and acidic residues" evidence="2">
    <location>
        <begin position="243"/>
        <end position="275"/>
    </location>
</feature>
<reference evidence="3" key="2">
    <citation type="submission" date="2022-01" db="EMBL/GenBank/DDBJ databases">
        <authorList>
            <person name="Yamashiro T."/>
            <person name="Shiraishi A."/>
            <person name="Satake H."/>
            <person name="Nakayama K."/>
        </authorList>
    </citation>
    <scope>NUCLEOTIDE SEQUENCE</scope>
</reference>
<feature type="region of interest" description="Disordered" evidence="2">
    <location>
        <begin position="527"/>
        <end position="559"/>
    </location>
</feature>
<feature type="non-terminal residue" evidence="3">
    <location>
        <position position="1"/>
    </location>
</feature>
<evidence type="ECO:0000256" key="1">
    <source>
        <dbReference type="SAM" id="Coils"/>
    </source>
</evidence>
<feature type="region of interest" description="Disordered" evidence="2">
    <location>
        <begin position="455"/>
        <end position="504"/>
    </location>
</feature>
<feature type="coiled-coil region" evidence="1">
    <location>
        <begin position="7"/>
        <end position="41"/>
    </location>
</feature>
<evidence type="ECO:0000313" key="4">
    <source>
        <dbReference type="Proteomes" id="UP001151760"/>
    </source>
</evidence>
<feature type="region of interest" description="Disordered" evidence="2">
    <location>
        <begin position="243"/>
        <end position="296"/>
    </location>
</feature>